<feature type="domain" description="BD-FAE-like" evidence="2">
    <location>
        <begin position="82"/>
        <end position="259"/>
    </location>
</feature>
<organism evidence="3 4">
    <name type="scientific">Candidatus Cryptobacteroides merdipullorum</name>
    <dbReference type="NCBI Taxonomy" id="2840771"/>
    <lineage>
        <taxon>Bacteria</taxon>
        <taxon>Pseudomonadati</taxon>
        <taxon>Bacteroidota</taxon>
        <taxon>Bacteroidia</taxon>
        <taxon>Bacteroidales</taxon>
        <taxon>Candidatus Cryptobacteroides</taxon>
    </lineage>
</organism>
<protein>
    <submittedName>
        <fullName evidence="3">Alpha/beta hydrolase</fullName>
    </submittedName>
</protein>
<proteinExistence type="predicted"/>
<evidence type="ECO:0000313" key="3">
    <source>
        <dbReference type="EMBL" id="HIT47279.1"/>
    </source>
</evidence>
<dbReference type="InterPro" id="IPR049492">
    <property type="entry name" value="BD-FAE-like_dom"/>
</dbReference>
<evidence type="ECO:0000259" key="2">
    <source>
        <dbReference type="Pfam" id="PF20434"/>
    </source>
</evidence>
<dbReference type="Pfam" id="PF20434">
    <property type="entry name" value="BD-FAE"/>
    <property type="match status" value="1"/>
</dbReference>
<name>A0A9D1GP14_9BACT</name>
<dbReference type="Gene3D" id="3.40.50.1820">
    <property type="entry name" value="alpha/beta hydrolase"/>
    <property type="match status" value="1"/>
</dbReference>
<dbReference type="PANTHER" id="PTHR48081">
    <property type="entry name" value="AB HYDROLASE SUPERFAMILY PROTEIN C4A8.06C"/>
    <property type="match status" value="1"/>
</dbReference>
<sequence>MKKAVLGILMSLVAAVCLNAYELVKPSYSLKLYPEGQAVDMGIVEDGKALTLGPGESNGLEGGNVVNPRNGNISNIGDDAYMDIYIPEDCNGQMLVVCPGGGYSNVSAANEGTRVADWCVRRGIAVCVVLYRMPNGHCTVPLADVQNAFRYCRAKASEWGVTQIGVMGFSAGGHLAASASTLFADEATRPDFAVLVYPVITFEEFVTHAGTRANLVGPKAGREQIEWYSLENRVSPATPPTILLLSGDDRAVPPENSLRYYRAMQENGVPGELHIFTSGGHGWG</sequence>
<dbReference type="AlphaFoldDB" id="A0A9D1GP14"/>
<reference evidence="3" key="2">
    <citation type="journal article" date="2021" name="PeerJ">
        <title>Extensive microbial diversity within the chicken gut microbiome revealed by metagenomics and culture.</title>
        <authorList>
            <person name="Gilroy R."/>
            <person name="Ravi A."/>
            <person name="Getino M."/>
            <person name="Pursley I."/>
            <person name="Horton D.L."/>
            <person name="Alikhan N.F."/>
            <person name="Baker D."/>
            <person name="Gharbi K."/>
            <person name="Hall N."/>
            <person name="Watson M."/>
            <person name="Adriaenssens E.M."/>
            <person name="Foster-Nyarko E."/>
            <person name="Jarju S."/>
            <person name="Secka A."/>
            <person name="Antonio M."/>
            <person name="Oren A."/>
            <person name="Chaudhuri R.R."/>
            <person name="La Ragione R."/>
            <person name="Hildebrand F."/>
            <person name="Pallen M.J."/>
        </authorList>
    </citation>
    <scope>NUCLEOTIDE SEQUENCE</scope>
    <source>
        <strain evidence="3">ChiHecec2B26-709</strain>
    </source>
</reference>
<evidence type="ECO:0000313" key="4">
    <source>
        <dbReference type="Proteomes" id="UP000886881"/>
    </source>
</evidence>
<gene>
    <name evidence="3" type="ORF">IAC35_05420</name>
</gene>
<comment type="caution">
    <text evidence="3">The sequence shown here is derived from an EMBL/GenBank/DDBJ whole genome shotgun (WGS) entry which is preliminary data.</text>
</comment>
<evidence type="ECO:0000256" key="1">
    <source>
        <dbReference type="ARBA" id="ARBA00022801"/>
    </source>
</evidence>
<dbReference type="InterPro" id="IPR029058">
    <property type="entry name" value="AB_hydrolase_fold"/>
</dbReference>
<keyword evidence="1 3" id="KW-0378">Hydrolase</keyword>
<dbReference type="InterPro" id="IPR050300">
    <property type="entry name" value="GDXG_lipolytic_enzyme"/>
</dbReference>
<dbReference type="SUPFAM" id="SSF53474">
    <property type="entry name" value="alpha/beta-Hydrolases"/>
    <property type="match status" value="1"/>
</dbReference>
<accession>A0A9D1GP14</accession>
<reference evidence="3" key="1">
    <citation type="submission" date="2020-10" db="EMBL/GenBank/DDBJ databases">
        <authorList>
            <person name="Gilroy R."/>
        </authorList>
    </citation>
    <scope>NUCLEOTIDE SEQUENCE</scope>
    <source>
        <strain evidence="3">ChiHecec2B26-709</strain>
    </source>
</reference>
<dbReference type="Proteomes" id="UP000886881">
    <property type="component" value="Unassembled WGS sequence"/>
</dbReference>
<dbReference type="GO" id="GO:0016787">
    <property type="term" value="F:hydrolase activity"/>
    <property type="evidence" value="ECO:0007669"/>
    <property type="project" value="UniProtKB-KW"/>
</dbReference>
<dbReference type="PANTHER" id="PTHR48081:SF6">
    <property type="entry name" value="PEPTIDASE S9 PROLYL OLIGOPEPTIDASE CATALYTIC DOMAIN-CONTAINING PROTEIN"/>
    <property type="match status" value="1"/>
</dbReference>
<dbReference type="EMBL" id="DVLC01000104">
    <property type="protein sequence ID" value="HIT47279.1"/>
    <property type="molecule type" value="Genomic_DNA"/>
</dbReference>
<feature type="non-terminal residue" evidence="3">
    <location>
        <position position="284"/>
    </location>
</feature>